<dbReference type="GO" id="GO:0009295">
    <property type="term" value="C:nucleoid"/>
    <property type="evidence" value="ECO:0007669"/>
    <property type="project" value="TreeGrafter"/>
</dbReference>
<dbReference type="PANTHER" id="PTHR10302:SF0">
    <property type="entry name" value="SINGLE-STRANDED DNA-BINDING PROTEIN, MITOCHONDRIAL"/>
    <property type="match status" value="1"/>
</dbReference>
<sequence>MRTVNKVILIWNVTKDPYIKTTESGKKVALFTIATNRYFKNAKDEMKNEAEFTSCVAWWALADRCEQSLVKGKLVYVEGRLKTKITEKEDQTRSYKTEVVISNLIFLNKKSDFEGWDDVVEDDIETIDEDDKF</sequence>
<protein>
    <recommendedName>
        <fullName evidence="2 3">Single-stranded DNA-binding protein</fullName>
        <shortName evidence="2">SSB</shortName>
    </recommendedName>
</protein>
<dbReference type="NCBIfam" id="TIGR00621">
    <property type="entry name" value="ssb"/>
    <property type="match status" value="1"/>
</dbReference>
<dbReference type="HAMAP" id="MF_00984">
    <property type="entry name" value="SSB"/>
    <property type="match status" value="1"/>
</dbReference>
<dbReference type="Gene3D" id="2.40.50.140">
    <property type="entry name" value="Nucleic acid-binding proteins"/>
    <property type="match status" value="1"/>
</dbReference>
<gene>
    <name evidence="4" type="ORF">ACD_49C00038G0033</name>
</gene>
<dbReference type="PANTHER" id="PTHR10302">
    <property type="entry name" value="SINGLE-STRANDED DNA-BINDING PROTEIN"/>
    <property type="match status" value="1"/>
</dbReference>
<reference evidence="4" key="1">
    <citation type="journal article" date="2012" name="Science">
        <title>Fermentation, hydrogen, and sulfur metabolism in multiple uncultivated bacterial phyla.</title>
        <authorList>
            <person name="Wrighton K.C."/>
            <person name="Thomas B.C."/>
            <person name="Sharon I."/>
            <person name="Miller C.S."/>
            <person name="Castelle C.J."/>
            <person name="VerBerkmoes N.C."/>
            <person name="Wilkins M.J."/>
            <person name="Hettich R.L."/>
            <person name="Lipton M.S."/>
            <person name="Williams K.H."/>
            <person name="Long P.E."/>
            <person name="Banfield J.F."/>
        </authorList>
    </citation>
    <scope>NUCLEOTIDE SEQUENCE [LARGE SCALE GENOMIC DNA]</scope>
</reference>
<comment type="caution">
    <text evidence="4">The sequence shown here is derived from an EMBL/GenBank/DDBJ whole genome shotgun (WGS) entry which is preliminary data.</text>
</comment>
<dbReference type="InterPro" id="IPR000424">
    <property type="entry name" value="Primosome_PriB/ssb"/>
</dbReference>
<evidence type="ECO:0000256" key="3">
    <source>
        <dbReference type="PIRNR" id="PIRNR002070"/>
    </source>
</evidence>
<dbReference type="SUPFAM" id="SSF50249">
    <property type="entry name" value="Nucleic acid-binding proteins"/>
    <property type="match status" value="1"/>
</dbReference>
<dbReference type="AlphaFoldDB" id="K2BW59"/>
<evidence type="ECO:0000313" key="4">
    <source>
        <dbReference type="EMBL" id="EKD66499.1"/>
    </source>
</evidence>
<evidence type="ECO:0000256" key="2">
    <source>
        <dbReference type="HAMAP-Rule" id="MF_00984"/>
    </source>
</evidence>
<accession>K2BW59</accession>
<dbReference type="PIRSF" id="PIRSF002070">
    <property type="entry name" value="SSB"/>
    <property type="match status" value="1"/>
</dbReference>
<organism evidence="4">
    <name type="scientific">uncultured bacterium</name>
    <name type="common">gcode 4</name>
    <dbReference type="NCBI Taxonomy" id="1234023"/>
    <lineage>
        <taxon>Bacteria</taxon>
        <taxon>environmental samples</taxon>
    </lineage>
</organism>
<comment type="subunit">
    <text evidence="2">Homotetramer.</text>
</comment>
<dbReference type="GO" id="GO:0006260">
    <property type="term" value="P:DNA replication"/>
    <property type="evidence" value="ECO:0007669"/>
    <property type="project" value="InterPro"/>
</dbReference>
<dbReference type="CDD" id="cd04496">
    <property type="entry name" value="SSB_OBF"/>
    <property type="match status" value="1"/>
</dbReference>
<dbReference type="EMBL" id="AMFJ01021624">
    <property type="protein sequence ID" value="EKD66499.1"/>
    <property type="molecule type" value="Genomic_DNA"/>
</dbReference>
<comment type="caution">
    <text evidence="2">Lacks conserved residue(s) required for the propagation of feature annotation.</text>
</comment>
<proteinExistence type="inferred from homology"/>
<dbReference type="Pfam" id="PF00436">
    <property type="entry name" value="SSB"/>
    <property type="match status" value="1"/>
</dbReference>
<dbReference type="PROSITE" id="PS50935">
    <property type="entry name" value="SSB"/>
    <property type="match status" value="1"/>
</dbReference>
<dbReference type="GO" id="GO:0003697">
    <property type="term" value="F:single-stranded DNA binding"/>
    <property type="evidence" value="ECO:0007669"/>
    <property type="project" value="UniProtKB-UniRule"/>
</dbReference>
<name>K2BW59_9BACT</name>
<dbReference type="InterPro" id="IPR011344">
    <property type="entry name" value="ssDNA-bd"/>
</dbReference>
<keyword evidence="1 2" id="KW-0238">DNA-binding</keyword>
<dbReference type="InterPro" id="IPR012340">
    <property type="entry name" value="NA-bd_OB-fold"/>
</dbReference>
<evidence type="ECO:0000256" key="1">
    <source>
        <dbReference type="ARBA" id="ARBA00023125"/>
    </source>
</evidence>